<proteinExistence type="predicted"/>
<reference evidence="7 8" key="1">
    <citation type="submission" date="2021-04" db="EMBL/GenBank/DDBJ databases">
        <title>Complete genome sequence of Stygiolobus sp. KN-1.</title>
        <authorList>
            <person name="Nakamura K."/>
            <person name="Sakai H."/>
            <person name="Kurosawa N."/>
        </authorList>
    </citation>
    <scope>NUCLEOTIDE SEQUENCE [LARGE SCALE GENOMIC DNA]</scope>
    <source>
        <strain evidence="7 8">KN-1</strain>
    </source>
</reference>
<dbReference type="InterPro" id="IPR020846">
    <property type="entry name" value="MFS_dom"/>
</dbReference>
<feature type="transmembrane region" description="Helical" evidence="5">
    <location>
        <begin position="177"/>
        <end position="200"/>
    </location>
</feature>
<comment type="subcellular location">
    <subcellularLocation>
        <location evidence="1">Cell membrane</location>
        <topology evidence="1">Multi-pass membrane protein</topology>
    </subcellularLocation>
</comment>
<sequence>MANITEKVDEAKWGVNHWKLFLSLSLGYFMWGLITSIAPLTFSLAKGNPIYLALPAVYPLIGTLLLPYLSDRKLGRKKTFYVTLSLYTIGAIVVSFTAYYISSSSSVFIPLVLAGLLLANIGVEGEVPTGLSYTAENFPLKWREKLLVLVPNFDNVGGTVAAFLAIIAYSIIGSSTFVMEVLGISAITVGLVLALVRLSLPESVRWLMSKGEIEEANKNAELLTTKGEDKVQIRNVNVNKIPLIHRYLFLVAIGVSQYLTFGLMAYAIADYYFPNSFYDSVIIFVASLATSLAGLIATYIVSKVKSRSYVLTSFLGGTLTMFPILALVTIAKSITGVYLLVFYALLSLNMLFSEFAWGARTILEPLLFPTENRAFFIGLVRAVPIVAYSVSLYLTENISIIDYVVYNIVLWAIGALASFWWYYKGYDTNLVPLEETAIENLSQQG</sequence>
<evidence type="ECO:0000256" key="4">
    <source>
        <dbReference type="ARBA" id="ARBA00022847"/>
    </source>
</evidence>
<feature type="transmembrane region" description="Helical" evidence="5">
    <location>
        <begin position="81"/>
        <end position="101"/>
    </location>
</feature>
<dbReference type="InterPro" id="IPR051084">
    <property type="entry name" value="H+-coupled_symporters"/>
</dbReference>
<feature type="transmembrane region" description="Helical" evidence="5">
    <location>
        <begin position="107"/>
        <end position="125"/>
    </location>
</feature>
<dbReference type="KEGG" id="csty:KN1_08510"/>
<evidence type="ECO:0000256" key="3">
    <source>
        <dbReference type="ARBA" id="ARBA00022475"/>
    </source>
</evidence>
<feature type="transmembrane region" description="Helical" evidence="5">
    <location>
        <begin position="375"/>
        <end position="394"/>
    </location>
</feature>
<dbReference type="EMBL" id="AP024597">
    <property type="protein sequence ID" value="BCU69554.1"/>
    <property type="molecule type" value="Genomic_DNA"/>
</dbReference>
<keyword evidence="5" id="KW-0812">Transmembrane</keyword>
<feature type="domain" description="Major facilitator superfamily (MFS) profile" evidence="6">
    <location>
        <begin position="1"/>
        <end position="426"/>
    </location>
</feature>
<evidence type="ECO:0000259" key="6">
    <source>
        <dbReference type="PROSITE" id="PS50850"/>
    </source>
</evidence>
<dbReference type="InterPro" id="IPR036259">
    <property type="entry name" value="MFS_trans_sf"/>
</dbReference>
<feature type="transmembrane region" description="Helical" evidence="5">
    <location>
        <begin position="146"/>
        <end position="171"/>
    </location>
</feature>
<feature type="transmembrane region" description="Helical" evidence="5">
    <location>
        <begin position="281"/>
        <end position="302"/>
    </location>
</feature>
<dbReference type="SUPFAM" id="SSF103473">
    <property type="entry name" value="MFS general substrate transporter"/>
    <property type="match status" value="1"/>
</dbReference>
<evidence type="ECO:0000256" key="2">
    <source>
        <dbReference type="ARBA" id="ARBA00022448"/>
    </source>
</evidence>
<keyword evidence="8" id="KW-1185">Reference proteome</keyword>
<name>A0A8D5ZHB7_9CREN</name>
<organism evidence="7 8">
    <name type="scientific">Stygiolobus caldivivus</name>
    <dbReference type="NCBI Taxonomy" id="2824673"/>
    <lineage>
        <taxon>Archaea</taxon>
        <taxon>Thermoproteota</taxon>
        <taxon>Thermoprotei</taxon>
        <taxon>Sulfolobales</taxon>
        <taxon>Sulfolobaceae</taxon>
        <taxon>Stygiolobus</taxon>
    </lineage>
</organism>
<evidence type="ECO:0000256" key="5">
    <source>
        <dbReference type="SAM" id="Phobius"/>
    </source>
</evidence>
<dbReference type="GeneID" id="66162605"/>
<feature type="transmembrane region" description="Helical" evidence="5">
    <location>
        <begin position="247"/>
        <end position="269"/>
    </location>
</feature>
<keyword evidence="4" id="KW-0769">Symport</keyword>
<dbReference type="PANTHER" id="PTHR43528">
    <property type="entry name" value="ALPHA-KETOGLUTARATE PERMEASE"/>
    <property type="match status" value="1"/>
</dbReference>
<dbReference type="PROSITE" id="PS50850">
    <property type="entry name" value="MFS"/>
    <property type="match status" value="1"/>
</dbReference>
<dbReference type="PANTHER" id="PTHR43528:SF1">
    <property type="entry name" value="ALPHA-KETOGLUTARATE PERMEASE"/>
    <property type="match status" value="1"/>
</dbReference>
<keyword evidence="5" id="KW-0472">Membrane</keyword>
<dbReference type="InterPro" id="IPR011701">
    <property type="entry name" value="MFS"/>
</dbReference>
<feature type="transmembrane region" description="Helical" evidence="5">
    <location>
        <begin position="400"/>
        <end position="423"/>
    </location>
</feature>
<keyword evidence="3" id="KW-1003">Cell membrane</keyword>
<protein>
    <submittedName>
        <fullName evidence="7">MFS transporter</fullName>
    </submittedName>
</protein>
<dbReference type="Gene3D" id="1.20.1250.20">
    <property type="entry name" value="MFS general substrate transporter like domains"/>
    <property type="match status" value="1"/>
</dbReference>
<dbReference type="RefSeq" id="WP_221289570.1">
    <property type="nucleotide sequence ID" value="NZ_AP024597.1"/>
</dbReference>
<dbReference type="GO" id="GO:0005886">
    <property type="term" value="C:plasma membrane"/>
    <property type="evidence" value="ECO:0007669"/>
    <property type="project" value="UniProtKB-SubCell"/>
</dbReference>
<dbReference type="AlphaFoldDB" id="A0A8D5ZHB7"/>
<evidence type="ECO:0000256" key="1">
    <source>
        <dbReference type="ARBA" id="ARBA00004651"/>
    </source>
</evidence>
<keyword evidence="5" id="KW-1133">Transmembrane helix</keyword>
<accession>A0A8D5ZHB7</accession>
<evidence type="ECO:0000313" key="7">
    <source>
        <dbReference type="EMBL" id="BCU69554.1"/>
    </source>
</evidence>
<feature type="transmembrane region" description="Helical" evidence="5">
    <location>
        <begin position="20"/>
        <end position="44"/>
    </location>
</feature>
<feature type="transmembrane region" description="Helical" evidence="5">
    <location>
        <begin position="50"/>
        <end position="69"/>
    </location>
</feature>
<keyword evidence="2" id="KW-0813">Transport</keyword>
<dbReference type="Proteomes" id="UP000825123">
    <property type="component" value="Chromosome"/>
</dbReference>
<dbReference type="Pfam" id="PF07690">
    <property type="entry name" value="MFS_1"/>
    <property type="match status" value="1"/>
</dbReference>
<evidence type="ECO:0000313" key="8">
    <source>
        <dbReference type="Proteomes" id="UP000825123"/>
    </source>
</evidence>
<feature type="transmembrane region" description="Helical" evidence="5">
    <location>
        <begin position="309"/>
        <end position="331"/>
    </location>
</feature>
<feature type="transmembrane region" description="Helical" evidence="5">
    <location>
        <begin position="337"/>
        <end position="363"/>
    </location>
</feature>
<gene>
    <name evidence="7" type="ORF">KN1_08510</name>
</gene>
<dbReference type="GO" id="GO:0015293">
    <property type="term" value="F:symporter activity"/>
    <property type="evidence" value="ECO:0007669"/>
    <property type="project" value="UniProtKB-KW"/>
</dbReference>